<dbReference type="InterPro" id="IPR044974">
    <property type="entry name" value="Disease_R_plants"/>
</dbReference>
<dbReference type="Gene3D" id="3.40.50.10140">
    <property type="entry name" value="Toll/interleukin-1 receptor homology (TIR) domain"/>
    <property type="match status" value="1"/>
</dbReference>
<protein>
    <recommendedName>
        <fullName evidence="5">TIR domain-containing protein</fullName>
    </recommendedName>
</protein>
<dbReference type="InterPro" id="IPR027417">
    <property type="entry name" value="P-loop_NTPase"/>
</dbReference>
<keyword evidence="3" id="KW-0520">NAD</keyword>
<organism evidence="6 7">
    <name type="scientific">Linum tenue</name>
    <dbReference type="NCBI Taxonomy" id="586396"/>
    <lineage>
        <taxon>Eukaryota</taxon>
        <taxon>Viridiplantae</taxon>
        <taxon>Streptophyta</taxon>
        <taxon>Embryophyta</taxon>
        <taxon>Tracheophyta</taxon>
        <taxon>Spermatophyta</taxon>
        <taxon>Magnoliopsida</taxon>
        <taxon>eudicotyledons</taxon>
        <taxon>Gunneridae</taxon>
        <taxon>Pentapetalae</taxon>
        <taxon>rosids</taxon>
        <taxon>fabids</taxon>
        <taxon>Malpighiales</taxon>
        <taxon>Linaceae</taxon>
        <taxon>Linum</taxon>
    </lineage>
</organism>
<dbReference type="PANTHER" id="PTHR11017:SF570">
    <property type="entry name" value="DISEASE RESISTANCE PROTEIN (TIR-NBS CLASS)-RELATED"/>
    <property type="match status" value="1"/>
</dbReference>
<dbReference type="PANTHER" id="PTHR11017">
    <property type="entry name" value="LEUCINE-RICH REPEAT-CONTAINING PROTEIN"/>
    <property type="match status" value="1"/>
</dbReference>
<evidence type="ECO:0000256" key="3">
    <source>
        <dbReference type="ARBA" id="ARBA00023027"/>
    </source>
</evidence>
<dbReference type="FunFam" id="3.40.50.10140:FF:000007">
    <property type="entry name" value="Disease resistance protein (TIR-NBS-LRR class)"/>
    <property type="match status" value="1"/>
</dbReference>
<evidence type="ECO:0000259" key="5">
    <source>
        <dbReference type="PROSITE" id="PS50104"/>
    </source>
</evidence>
<dbReference type="Pfam" id="PF01582">
    <property type="entry name" value="TIR"/>
    <property type="match status" value="1"/>
</dbReference>
<proteinExistence type="predicted"/>
<dbReference type="InterPro" id="IPR002182">
    <property type="entry name" value="NB-ARC"/>
</dbReference>
<feature type="compositionally biased region" description="Polar residues" evidence="4">
    <location>
        <begin position="9"/>
        <end position="18"/>
    </location>
</feature>
<sequence>MDYMDGRSSHGSNVTVDNASRESDTVASASEPADSHSLPLPFGEYEVFLNFRGPDTRYRITDILYRFLVNLKIRTFKDYDELRKGEGMWPNLVEAIEQAKIYVPIFSENYAYSKWCLKELVAIVERQEGNQGCIILPIFYMVDPKDVRHQSGPYWNAFEEHKKNFDEETVLVWRDALNKVGAMKGWYVKSSDEQGAIADLVTGDVWSHLSKNNNVLETDKLIGIDGHIEAVEERMTLDSDGVSIVGIHGIGGIGKTTIAKAFYNKVSAQFDRCSFVESVREMLLKKDGVMTLQKQLISDILRKNSVESIANISEGIKVIRNRITRFKCLIVLDDVDEKFEIEEVLGNIENFVSGSRFVMTSRNVKVLSTLTTECKLYKVLEMTHGHSLQLFCKHAFKMDSPPSGFETLSKDIVSVAAGLPLTLKVVGSLLFQEEKVIWEDKLRQLKDIPEEEVVERLRISYDSLNEEAKQIFLDIACYFVGDDKEIPSYMWSSCGFFPVTNINILNQRSMIEIVCDIEKQKVFRMHDQLRDMGREIVRQENKRHPWNRSRIWSEEKAMDMLHNKKGTNIIECIRMNSSSGDGVVEELEIVGNFESECFMNLSEVRFIDVQTKMLPSDFADYLPNLRWFRWKFGYCGCMPKFHAENMVILELLTPVKDDWGGLRHLMKVCTIVNDRALKMARKLKVLKLVGKFLIEYPDFPRSLEILYLQDFGPRLSHKDLDIGNLRNLKVLHLWFCEVGEIRGGTIGMVKGLQELNIIHLRVEESLRATLADIGDLQFLEILRVDVIADVGLASVYENLLLNTKLPTSLKELETTSPVANLPELVELEELVIRYSKYGLGIPPAHSSYMWCKSSKLKSLTLQETKMMTMATNTSSPFLPLLPSSTGYGLEIPPVDISDMWRKPSKLEYPTLQETKMTMPTNTFSPSSLPLLHHMLELETLKLVQSGYGLQIPPAASSDMWWKSYKLNIPTPYKKKMTMPTPYKKKMTMPTNTSSTSSLPLLPSSLTTLHIKICPKLKWLPNLKNLEYLTHLYISGCSLLNDIPGLGGLKSLISLSLSDMKALCNLDGLDSLYSLTSLTLEGCDALGRLPSMASLKQLKKLSVSNAPYLREIGGLVGLKSLEHLNLYSCRSLERLPVDELSSLKHLRRVEIKGFSQISSNTISSLRKLEPNVKIIVEPPNVANELPLEGLESLEELATLRLLRLATQKLPSLLKLQKLNELTVINASNLYEIEGLADMKSLQILHLVRCTSLERLPKGLPGLKHLRELCLQGCRNLSDLSALSYLPPEVTVRLPNSLVSYSSCSSSDFVVQRKIQSLSSPSIGFFNHRQISVLHRRASSTRLQLLLSPSTETFGLILSLVLTIKAT</sequence>
<dbReference type="GO" id="GO:0007165">
    <property type="term" value="P:signal transduction"/>
    <property type="evidence" value="ECO:0007669"/>
    <property type="project" value="InterPro"/>
</dbReference>
<evidence type="ECO:0000313" key="7">
    <source>
        <dbReference type="Proteomes" id="UP001154282"/>
    </source>
</evidence>
<dbReference type="EMBL" id="CAMGYJ010000005">
    <property type="protein sequence ID" value="CAI0413041.1"/>
    <property type="molecule type" value="Genomic_DNA"/>
</dbReference>
<dbReference type="Gene3D" id="1.10.8.430">
    <property type="entry name" value="Helical domain of apoptotic protease-activating factors"/>
    <property type="match status" value="1"/>
</dbReference>
<keyword evidence="2" id="KW-0677">Repeat</keyword>
<feature type="region of interest" description="Disordered" evidence="4">
    <location>
        <begin position="1"/>
        <end position="35"/>
    </location>
</feature>
<dbReference type="SUPFAM" id="SSF52540">
    <property type="entry name" value="P-loop containing nucleoside triphosphate hydrolases"/>
    <property type="match status" value="1"/>
</dbReference>
<dbReference type="Pfam" id="PF00931">
    <property type="entry name" value="NB-ARC"/>
    <property type="match status" value="1"/>
</dbReference>
<evidence type="ECO:0000313" key="6">
    <source>
        <dbReference type="EMBL" id="CAI0413041.1"/>
    </source>
</evidence>
<dbReference type="SUPFAM" id="SSF52200">
    <property type="entry name" value="Toll/Interleukin receptor TIR domain"/>
    <property type="match status" value="1"/>
</dbReference>
<evidence type="ECO:0000256" key="1">
    <source>
        <dbReference type="ARBA" id="ARBA00022614"/>
    </source>
</evidence>
<dbReference type="GO" id="GO:0006952">
    <property type="term" value="P:defense response"/>
    <property type="evidence" value="ECO:0007669"/>
    <property type="project" value="InterPro"/>
</dbReference>
<dbReference type="GO" id="GO:0043531">
    <property type="term" value="F:ADP binding"/>
    <property type="evidence" value="ECO:0007669"/>
    <property type="project" value="InterPro"/>
</dbReference>
<keyword evidence="1" id="KW-0433">Leucine-rich repeat</keyword>
<feature type="domain" description="TIR" evidence="5">
    <location>
        <begin position="43"/>
        <end position="205"/>
    </location>
</feature>
<dbReference type="InterPro" id="IPR000157">
    <property type="entry name" value="TIR_dom"/>
</dbReference>
<name>A0AAV0JTD9_9ROSI</name>
<gene>
    <name evidence="6" type="ORF">LITE_LOCUS15777</name>
</gene>
<dbReference type="PRINTS" id="PR00364">
    <property type="entry name" value="DISEASERSIST"/>
</dbReference>
<dbReference type="Gene3D" id="3.80.10.10">
    <property type="entry name" value="Ribonuclease Inhibitor"/>
    <property type="match status" value="3"/>
</dbReference>
<dbReference type="Gene3D" id="3.40.50.300">
    <property type="entry name" value="P-loop containing nucleotide triphosphate hydrolases"/>
    <property type="match status" value="1"/>
</dbReference>
<accession>A0AAV0JTD9</accession>
<dbReference type="InterPro" id="IPR058192">
    <property type="entry name" value="WHD_ROQ1-like"/>
</dbReference>
<evidence type="ECO:0000256" key="4">
    <source>
        <dbReference type="SAM" id="MobiDB-lite"/>
    </source>
</evidence>
<dbReference type="Proteomes" id="UP001154282">
    <property type="component" value="Unassembled WGS sequence"/>
</dbReference>
<evidence type="ECO:0000256" key="2">
    <source>
        <dbReference type="ARBA" id="ARBA00022737"/>
    </source>
</evidence>
<keyword evidence="7" id="KW-1185">Reference proteome</keyword>
<dbReference type="PROSITE" id="PS50104">
    <property type="entry name" value="TIR"/>
    <property type="match status" value="1"/>
</dbReference>
<dbReference type="SMART" id="SM00255">
    <property type="entry name" value="TIR"/>
    <property type="match status" value="1"/>
</dbReference>
<comment type="caution">
    <text evidence="6">The sequence shown here is derived from an EMBL/GenBank/DDBJ whole genome shotgun (WGS) entry which is preliminary data.</text>
</comment>
<dbReference type="InterPro" id="IPR042197">
    <property type="entry name" value="Apaf_helical"/>
</dbReference>
<dbReference type="Pfam" id="PF23282">
    <property type="entry name" value="WHD_ROQ1"/>
    <property type="match status" value="1"/>
</dbReference>
<dbReference type="SUPFAM" id="SSF52047">
    <property type="entry name" value="RNI-like"/>
    <property type="match status" value="1"/>
</dbReference>
<dbReference type="SUPFAM" id="SSF52058">
    <property type="entry name" value="L domain-like"/>
    <property type="match status" value="1"/>
</dbReference>
<reference evidence="6" key="1">
    <citation type="submission" date="2022-08" db="EMBL/GenBank/DDBJ databases">
        <authorList>
            <person name="Gutierrez-Valencia J."/>
        </authorList>
    </citation>
    <scope>NUCLEOTIDE SEQUENCE</scope>
</reference>
<dbReference type="InterPro" id="IPR035897">
    <property type="entry name" value="Toll_tir_struct_dom_sf"/>
</dbReference>
<dbReference type="InterPro" id="IPR032675">
    <property type="entry name" value="LRR_dom_sf"/>
</dbReference>